<dbReference type="CDD" id="cd12239">
    <property type="entry name" value="RRM2_RBM40_like"/>
    <property type="match status" value="1"/>
</dbReference>
<dbReference type="Gene3D" id="3.30.70.330">
    <property type="match status" value="2"/>
</dbReference>
<dbReference type="GO" id="GO:0097157">
    <property type="term" value="F:pre-mRNA intronic binding"/>
    <property type="evidence" value="ECO:0007669"/>
    <property type="project" value="TreeGrafter"/>
</dbReference>
<evidence type="ECO:0000256" key="3">
    <source>
        <dbReference type="SAM" id="MobiDB-lite"/>
    </source>
</evidence>
<evidence type="ECO:0000313" key="6">
    <source>
        <dbReference type="Proteomes" id="UP001206595"/>
    </source>
</evidence>
<name>A0AAD5EK48_UMBRA</name>
<feature type="domain" description="RRM" evidence="4">
    <location>
        <begin position="16"/>
        <end position="92"/>
    </location>
</feature>
<dbReference type="GO" id="GO:0000398">
    <property type="term" value="P:mRNA splicing, via spliceosome"/>
    <property type="evidence" value="ECO:0007669"/>
    <property type="project" value="TreeGrafter"/>
</dbReference>
<dbReference type="Pfam" id="PF00076">
    <property type="entry name" value="RRM_1"/>
    <property type="match status" value="2"/>
</dbReference>
<dbReference type="InterPro" id="IPR000504">
    <property type="entry name" value="RRM_dom"/>
</dbReference>
<dbReference type="PANTHER" id="PTHR16105">
    <property type="entry name" value="RNA-BINDING REGION-CONTAINING PROTEIN 3"/>
    <property type="match status" value="1"/>
</dbReference>
<feature type="compositionally biased region" description="Low complexity" evidence="3">
    <location>
        <begin position="99"/>
        <end position="112"/>
    </location>
</feature>
<feature type="region of interest" description="Disordered" evidence="3">
    <location>
        <begin position="219"/>
        <end position="259"/>
    </location>
</feature>
<protein>
    <recommendedName>
        <fullName evidence="4">RRM domain-containing protein</fullName>
    </recommendedName>
</protein>
<dbReference type="PROSITE" id="PS50102">
    <property type="entry name" value="RRM"/>
    <property type="match status" value="2"/>
</dbReference>
<organism evidence="5 6">
    <name type="scientific">Umbelopsis ramanniana AG</name>
    <dbReference type="NCBI Taxonomy" id="1314678"/>
    <lineage>
        <taxon>Eukaryota</taxon>
        <taxon>Fungi</taxon>
        <taxon>Fungi incertae sedis</taxon>
        <taxon>Mucoromycota</taxon>
        <taxon>Mucoromycotina</taxon>
        <taxon>Umbelopsidomycetes</taxon>
        <taxon>Umbelopsidales</taxon>
        <taxon>Umbelopsidaceae</taxon>
        <taxon>Umbelopsis</taxon>
    </lineage>
</organism>
<dbReference type="SUPFAM" id="SSF54928">
    <property type="entry name" value="RNA-binding domain, RBD"/>
    <property type="match status" value="2"/>
</dbReference>
<feature type="compositionally biased region" description="Polar residues" evidence="3">
    <location>
        <begin position="134"/>
        <end position="145"/>
    </location>
</feature>
<proteinExistence type="predicted"/>
<sequence length="446" mass="49193">MNVSSEKPGSASWSVTTLLVKRLPPNITASTATCQQFFTPFGSIDVRLMSSLPMRGSAFVDFPGNEAAAAARERLMAIDFSGKKLRVEYATPSRDRISNHISTGSSNNSITNLGAPPPSRKPIAATKPPEASRFKSNTNTEQAGSAPSIAPALGVNYPSNPNLKYKYPDPTPEILTNMMQAIGSVPRLYNQVLHLMNKMNLPPPFGPVRKDAIPATLKRKSDGLVASDESEMESSGEESDSRRSVKRMKAKDNHEQRQLALGRKKVTSTISINIPNVDNAKVALAASAIEPEEPHSAVVQEKYDVKTSENEGFERTEPNKTDQYITIETLDAHKASPDNSQYSTAFKNYSEGEPTTRLYIKNLERKVVKESDLRKIFGRFVLESKGDPDKDLDINLLLSGRMRGQAFVTFKDQETARKALEGAHRYILHGKPMIIQFAKSQVAQRQ</sequence>
<evidence type="ECO:0000256" key="1">
    <source>
        <dbReference type="ARBA" id="ARBA00022884"/>
    </source>
</evidence>
<evidence type="ECO:0000256" key="2">
    <source>
        <dbReference type="PROSITE-ProRule" id="PRU00176"/>
    </source>
</evidence>
<accession>A0AAD5EK48</accession>
<dbReference type="GO" id="GO:0030626">
    <property type="term" value="F:U12 snRNA binding"/>
    <property type="evidence" value="ECO:0007669"/>
    <property type="project" value="TreeGrafter"/>
</dbReference>
<feature type="region of interest" description="Disordered" evidence="3">
    <location>
        <begin position="96"/>
        <end position="153"/>
    </location>
</feature>
<dbReference type="Proteomes" id="UP001206595">
    <property type="component" value="Unassembled WGS sequence"/>
</dbReference>
<keyword evidence="1 2" id="KW-0694">RNA-binding</keyword>
<dbReference type="InterPro" id="IPR012677">
    <property type="entry name" value="Nucleotide-bd_a/b_plait_sf"/>
</dbReference>
<dbReference type="InterPro" id="IPR045164">
    <property type="entry name" value="RBM41/RNPC3"/>
</dbReference>
<evidence type="ECO:0000313" key="5">
    <source>
        <dbReference type="EMBL" id="KAI8584660.1"/>
    </source>
</evidence>
<feature type="compositionally biased region" description="Acidic residues" evidence="3">
    <location>
        <begin position="228"/>
        <end position="238"/>
    </location>
</feature>
<evidence type="ECO:0000259" key="4">
    <source>
        <dbReference type="PROSITE" id="PS50102"/>
    </source>
</evidence>
<gene>
    <name evidence="5" type="ORF">K450DRAFT_217365</name>
</gene>
<dbReference type="GeneID" id="75910387"/>
<dbReference type="PANTHER" id="PTHR16105:SF0">
    <property type="entry name" value="RNA-BINDING REGION-CONTAINING PROTEIN 3"/>
    <property type="match status" value="1"/>
</dbReference>
<keyword evidence="6" id="KW-1185">Reference proteome</keyword>
<comment type="caution">
    <text evidence="5">The sequence shown here is derived from an EMBL/GenBank/DDBJ whole genome shotgun (WGS) entry which is preliminary data.</text>
</comment>
<feature type="domain" description="RRM" evidence="4">
    <location>
        <begin position="356"/>
        <end position="440"/>
    </location>
</feature>
<reference evidence="5" key="2">
    <citation type="journal article" date="2022" name="Proc. Natl. Acad. Sci. U.S.A.">
        <title>Diploid-dominant life cycles characterize the early evolution of Fungi.</title>
        <authorList>
            <person name="Amses K.R."/>
            <person name="Simmons D.R."/>
            <person name="Longcore J.E."/>
            <person name="Mondo S.J."/>
            <person name="Seto K."/>
            <person name="Jeronimo G.H."/>
            <person name="Bonds A.E."/>
            <person name="Quandt C.A."/>
            <person name="Davis W.J."/>
            <person name="Chang Y."/>
            <person name="Federici B.A."/>
            <person name="Kuo A."/>
            <person name="LaButti K."/>
            <person name="Pangilinan J."/>
            <person name="Andreopoulos W."/>
            <person name="Tritt A."/>
            <person name="Riley R."/>
            <person name="Hundley H."/>
            <person name="Johnson J."/>
            <person name="Lipzen A."/>
            <person name="Barry K."/>
            <person name="Lang B.F."/>
            <person name="Cuomo C.A."/>
            <person name="Buchler N.E."/>
            <person name="Grigoriev I.V."/>
            <person name="Spatafora J.W."/>
            <person name="Stajich J.E."/>
            <person name="James T.Y."/>
        </authorList>
    </citation>
    <scope>NUCLEOTIDE SEQUENCE</scope>
    <source>
        <strain evidence="5">AG</strain>
    </source>
</reference>
<dbReference type="GO" id="GO:0005689">
    <property type="term" value="C:U12-type spliceosomal complex"/>
    <property type="evidence" value="ECO:0007669"/>
    <property type="project" value="TreeGrafter"/>
</dbReference>
<dbReference type="SMART" id="SM00360">
    <property type="entry name" value="RRM"/>
    <property type="match status" value="2"/>
</dbReference>
<dbReference type="InterPro" id="IPR035979">
    <property type="entry name" value="RBD_domain_sf"/>
</dbReference>
<dbReference type="EMBL" id="MU620892">
    <property type="protein sequence ID" value="KAI8584660.1"/>
    <property type="molecule type" value="Genomic_DNA"/>
</dbReference>
<dbReference type="AlphaFoldDB" id="A0AAD5EK48"/>
<dbReference type="RefSeq" id="XP_051449664.1">
    <property type="nucleotide sequence ID" value="XM_051585037.1"/>
</dbReference>
<reference evidence="5" key="1">
    <citation type="submission" date="2021-06" db="EMBL/GenBank/DDBJ databases">
        <authorList>
            <consortium name="DOE Joint Genome Institute"/>
            <person name="Mondo S.J."/>
            <person name="Amses K.R."/>
            <person name="Simmons D.R."/>
            <person name="Longcore J.E."/>
            <person name="Seto K."/>
            <person name="Alves G.H."/>
            <person name="Bonds A.E."/>
            <person name="Quandt C.A."/>
            <person name="Davis W.J."/>
            <person name="Chang Y."/>
            <person name="Letcher P.M."/>
            <person name="Powell M.J."/>
            <person name="Kuo A."/>
            <person name="Labutti K."/>
            <person name="Pangilinan J."/>
            <person name="Andreopoulos W."/>
            <person name="Tritt A."/>
            <person name="Riley R."/>
            <person name="Hundley H."/>
            <person name="Johnson J."/>
            <person name="Lipzen A."/>
            <person name="Barry K."/>
            <person name="Berbee M.L."/>
            <person name="Buchler N.E."/>
            <person name="Grigoriev I.V."/>
            <person name="Spatafora J.W."/>
            <person name="Stajich J.E."/>
            <person name="James T.Y."/>
        </authorList>
    </citation>
    <scope>NUCLEOTIDE SEQUENCE</scope>
    <source>
        <strain evidence="5">AG</strain>
    </source>
</reference>